<protein>
    <recommendedName>
        <fullName evidence="2">YdbS-like PH domain-containing protein</fullName>
    </recommendedName>
</protein>
<dbReference type="PANTHER" id="PTHR34473">
    <property type="entry name" value="UPF0699 TRANSMEMBRANE PROTEIN YDBS"/>
    <property type="match status" value="1"/>
</dbReference>
<keyword evidence="1" id="KW-0812">Transmembrane</keyword>
<dbReference type="InterPro" id="IPR005182">
    <property type="entry name" value="YdbS-like_PH"/>
</dbReference>
<dbReference type="OrthoDB" id="7364633at2"/>
<evidence type="ECO:0000259" key="2">
    <source>
        <dbReference type="Pfam" id="PF03703"/>
    </source>
</evidence>
<keyword evidence="1" id="KW-0472">Membrane</keyword>
<keyword evidence="4" id="KW-1185">Reference proteome</keyword>
<feature type="domain" description="YdbS-like PH" evidence="2">
    <location>
        <begin position="55"/>
        <end position="131"/>
    </location>
</feature>
<dbReference type="Pfam" id="PF03703">
    <property type="entry name" value="bPH_2"/>
    <property type="match status" value="1"/>
</dbReference>
<gene>
    <name evidence="3" type="ORF">D9V37_00225</name>
</gene>
<name>A0A3L8P6X6_9ACTN</name>
<comment type="caution">
    <text evidence="3">The sequence shown here is derived from an EMBL/GenBank/DDBJ whole genome shotgun (WGS) entry which is preliminary data.</text>
</comment>
<feature type="transmembrane region" description="Helical" evidence="1">
    <location>
        <begin position="31"/>
        <end position="49"/>
    </location>
</feature>
<organism evidence="3 4">
    <name type="scientific">Nocardioides mangrovicus</name>
    <dbReference type="NCBI Taxonomy" id="2478913"/>
    <lineage>
        <taxon>Bacteria</taxon>
        <taxon>Bacillati</taxon>
        <taxon>Actinomycetota</taxon>
        <taxon>Actinomycetes</taxon>
        <taxon>Propionibacteriales</taxon>
        <taxon>Nocardioidaceae</taxon>
        <taxon>Nocardioides</taxon>
    </lineage>
</organism>
<dbReference type="Proteomes" id="UP000281708">
    <property type="component" value="Unassembled WGS sequence"/>
</dbReference>
<keyword evidence="1" id="KW-1133">Transmembrane helix</keyword>
<reference evidence="3 4" key="1">
    <citation type="submission" date="2018-10" db="EMBL/GenBank/DDBJ databases">
        <title>Marmoricola sp. 4Q3S-7 whole genome shotgun sequence.</title>
        <authorList>
            <person name="Li F."/>
        </authorList>
    </citation>
    <scope>NUCLEOTIDE SEQUENCE [LARGE SCALE GENOMIC DNA]</scope>
    <source>
        <strain evidence="3 4">4Q3S-7</strain>
    </source>
</reference>
<evidence type="ECO:0000313" key="3">
    <source>
        <dbReference type="EMBL" id="RLV51190.1"/>
    </source>
</evidence>
<evidence type="ECO:0000313" key="4">
    <source>
        <dbReference type="Proteomes" id="UP000281708"/>
    </source>
</evidence>
<dbReference type="AlphaFoldDB" id="A0A3L8P6X6"/>
<dbReference type="PANTHER" id="PTHR34473:SF3">
    <property type="entry name" value="TRANSMEMBRANE PROTEIN-RELATED"/>
    <property type="match status" value="1"/>
</dbReference>
<evidence type="ECO:0000256" key="1">
    <source>
        <dbReference type="SAM" id="Phobius"/>
    </source>
</evidence>
<proteinExistence type="predicted"/>
<accession>A0A3L8P6X6</accession>
<dbReference type="EMBL" id="RDBE01000001">
    <property type="protein sequence ID" value="RLV51190.1"/>
    <property type="molecule type" value="Genomic_DNA"/>
</dbReference>
<sequence length="142" mass="15596">MLRVQLAAATAVLVLVLVVLGLVWSALQPWTWLALVVVVLLAGWGWWLAGRYTANWGYAERAEDLWITRGAVLHRLVVVPYGRMQLVDVTVGPVERLFHLAAVQLHTASPATDARIPGLSPDEAARLRDRLTQLGEAEQSGL</sequence>